<name>A0A923HJR9_9BURK</name>
<dbReference type="RefSeq" id="WP_186914830.1">
    <property type="nucleotide sequence ID" value="NZ_JACOFZ010000001.1"/>
</dbReference>
<reference evidence="2" key="1">
    <citation type="submission" date="2020-08" db="EMBL/GenBank/DDBJ databases">
        <title>Novel species isolated from subtropical streams in China.</title>
        <authorList>
            <person name="Lu H."/>
        </authorList>
    </citation>
    <scope>NUCLEOTIDE SEQUENCE</scope>
    <source>
        <strain evidence="2">LX22W</strain>
    </source>
</reference>
<organism evidence="2 3">
    <name type="scientific">Undibacterium nitidum</name>
    <dbReference type="NCBI Taxonomy" id="2762298"/>
    <lineage>
        <taxon>Bacteria</taxon>
        <taxon>Pseudomonadati</taxon>
        <taxon>Pseudomonadota</taxon>
        <taxon>Betaproteobacteria</taxon>
        <taxon>Burkholderiales</taxon>
        <taxon>Oxalobacteraceae</taxon>
        <taxon>Undibacterium</taxon>
    </lineage>
</organism>
<dbReference type="SUPFAM" id="SSF48452">
    <property type="entry name" value="TPR-like"/>
    <property type="match status" value="2"/>
</dbReference>
<dbReference type="PANTHER" id="PTHR45588">
    <property type="entry name" value="TPR DOMAIN-CONTAINING PROTEIN"/>
    <property type="match status" value="1"/>
</dbReference>
<dbReference type="InterPro" id="IPR011990">
    <property type="entry name" value="TPR-like_helical_dom_sf"/>
</dbReference>
<feature type="chain" id="PRO_5036757997" description="Tetratricopeptide repeat protein" evidence="1">
    <location>
        <begin position="26"/>
        <end position="571"/>
    </location>
</feature>
<keyword evidence="1" id="KW-0732">Signal</keyword>
<proteinExistence type="predicted"/>
<dbReference type="PANTHER" id="PTHR45588:SF1">
    <property type="entry name" value="WW DOMAIN-CONTAINING PROTEIN"/>
    <property type="match status" value="1"/>
</dbReference>
<feature type="signal peptide" evidence="1">
    <location>
        <begin position="1"/>
        <end position="25"/>
    </location>
</feature>
<evidence type="ECO:0000313" key="2">
    <source>
        <dbReference type="EMBL" id="MBC3880684.1"/>
    </source>
</evidence>
<sequence length="571" mass="61915">MRLPFKNTQSLPRLSAIAVAITVMAACSSIPFLPDQHATAPVLDGFGGGNLIPSKGNLAAQKLFAQGVSQMYGFNGDEAIRAFKAALAKDPECAMCAWGIANQMGPNINNPSRGDLTEAVKYVDYALKHSAGSSARDQALIESLALRYAHDSVKREVTPLMGQVCAVAGKSVERANPLDVAYADRMRKLVEQFPNDPDVLAIYAEAEMVATTEDWWDKQGKPGGRIGELATRIEAALKAYPNHTGLNHYMIHSVDAVQVAGRAEAAADRLGALAPKSPHLLHMPSHTYAQIGRYADATRVNQLAVAADEAMMVELKRQNFADTKDWRGHNRHFQWYGALMEGRGDLAIETARAAAAASTGDHEYGEYVRSLPILTLMYLQRWDTLQTESMPSGNHGVATALGEMARGTAYARKGDIATAKASLAKLEPAAAELIKKNTSNDYVGKLIRSIAGTAQHQLRAEIALAEKRFDDAIKEQNEAVTASNDADSTEPPTLGGATRRRLGMMQLQAKRFAEAEHSFRTDLKEHLRSGWSLQGLSNALIAQGKTSEAQAVKPELETSWKLADAALRQMK</sequence>
<comment type="caution">
    <text evidence="2">The sequence shown here is derived from an EMBL/GenBank/DDBJ whole genome shotgun (WGS) entry which is preliminary data.</text>
</comment>
<evidence type="ECO:0000313" key="3">
    <source>
        <dbReference type="Proteomes" id="UP000627446"/>
    </source>
</evidence>
<dbReference type="Gene3D" id="1.25.40.10">
    <property type="entry name" value="Tetratricopeptide repeat domain"/>
    <property type="match status" value="2"/>
</dbReference>
<dbReference type="Proteomes" id="UP000627446">
    <property type="component" value="Unassembled WGS sequence"/>
</dbReference>
<dbReference type="EMBL" id="JACOFZ010000001">
    <property type="protein sequence ID" value="MBC3880684.1"/>
    <property type="molecule type" value="Genomic_DNA"/>
</dbReference>
<dbReference type="PROSITE" id="PS51257">
    <property type="entry name" value="PROKAR_LIPOPROTEIN"/>
    <property type="match status" value="1"/>
</dbReference>
<keyword evidence="3" id="KW-1185">Reference proteome</keyword>
<evidence type="ECO:0008006" key="4">
    <source>
        <dbReference type="Google" id="ProtNLM"/>
    </source>
</evidence>
<evidence type="ECO:0000256" key="1">
    <source>
        <dbReference type="SAM" id="SignalP"/>
    </source>
</evidence>
<protein>
    <recommendedName>
        <fullName evidence="4">Tetratricopeptide repeat protein</fullName>
    </recommendedName>
</protein>
<dbReference type="AlphaFoldDB" id="A0A923HJR9"/>
<gene>
    <name evidence="2" type="ORF">H8K36_04810</name>
</gene>
<accession>A0A923HJR9</accession>